<feature type="transmembrane region" description="Helical" evidence="7">
    <location>
        <begin position="236"/>
        <end position="262"/>
    </location>
</feature>
<accession>A0A418X1J9</accession>
<comment type="caution">
    <text evidence="8">The sequence shown here is derived from an EMBL/GenBank/DDBJ whole genome shotgun (WGS) entry which is preliminary data.</text>
</comment>
<name>A0A418X1J9_9BURK</name>
<dbReference type="GO" id="GO:0005886">
    <property type="term" value="C:plasma membrane"/>
    <property type="evidence" value="ECO:0007669"/>
    <property type="project" value="UniProtKB-SubCell"/>
</dbReference>
<feature type="region of interest" description="Disordered" evidence="6">
    <location>
        <begin position="327"/>
        <end position="346"/>
    </location>
</feature>
<dbReference type="OrthoDB" id="9034298at2"/>
<keyword evidence="2" id="KW-1003">Cell membrane</keyword>
<dbReference type="PANTHER" id="PTHR30482">
    <property type="entry name" value="HIGH-AFFINITY BRANCHED-CHAIN AMINO ACID TRANSPORT SYSTEM PERMEASE"/>
    <property type="match status" value="1"/>
</dbReference>
<dbReference type="Proteomes" id="UP000285190">
    <property type="component" value="Unassembled WGS sequence"/>
</dbReference>
<proteinExistence type="predicted"/>
<keyword evidence="3 7" id="KW-0812">Transmembrane</keyword>
<evidence type="ECO:0000256" key="1">
    <source>
        <dbReference type="ARBA" id="ARBA00004651"/>
    </source>
</evidence>
<comment type="subcellular location">
    <subcellularLocation>
        <location evidence="1">Cell membrane</location>
        <topology evidence="1">Multi-pass membrane protein</topology>
    </subcellularLocation>
</comment>
<keyword evidence="4 7" id="KW-1133">Transmembrane helix</keyword>
<dbReference type="InterPro" id="IPR001851">
    <property type="entry name" value="ABC_transp_permease"/>
</dbReference>
<dbReference type="GO" id="GO:0015658">
    <property type="term" value="F:branched-chain amino acid transmembrane transporter activity"/>
    <property type="evidence" value="ECO:0007669"/>
    <property type="project" value="InterPro"/>
</dbReference>
<reference evidence="8 9" key="1">
    <citation type="submission" date="2018-09" db="EMBL/GenBank/DDBJ databases">
        <authorList>
            <person name="Zhu H."/>
        </authorList>
    </citation>
    <scope>NUCLEOTIDE SEQUENCE [LARGE SCALE GENOMIC DNA]</scope>
    <source>
        <strain evidence="8 9">K2R10-39</strain>
    </source>
</reference>
<dbReference type="RefSeq" id="WP_119738812.1">
    <property type="nucleotide sequence ID" value="NZ_QYUN01000002.1"/>
</dbReference>
<feature type="transmembrane region" description="Helical" evidence="7">
    <location>
        <begin position="201"/>
        <end position="224"/>
    </location>
</feature>
<evidence type="ECO:0000313" key="8">
    <source>
        <dbReference type="EMBL" id="RJG06330.1"/>
    </source>
</evidence>
<feature type="transmembrane region" description="Helical" evidence="7">
    <location>
        <begin position="7"/>
        <end position="26"/>
    </location>
</feature>
<sequence>MDKRVGYAIAVAAAVAAPFFLYPVFLMKVLCFALFACAFNLLIGFTGLLSFGHAAFFGGAGYVAGHALKVWGVPFELGLLAGTAAAAAIGLVMGALAIRRQGIYFTMITLALAQMLYFVCLQLPATGGEDGLQGVPRGKLLGIIDLGHDLTLYYVVLAIAAAGFALIVRTVHSPFGQVLKAVKENEPRAVSLGYDVDRFKLLAFVLSAALAGLAGATKTVVLGFETLTDVHWSMSGLVVLMTLVGGLGTLTGPIVGAIVIIALENKLGDLGNWLAVTTNVEWFRTIGESVTIVTGAIFIVCVLAFRRGIVGEIGALFASARKPKETKPAASALHSTHSATAQTTEG</sequence>
<gene>
    <name evidence="8" type="ORF">D3870_10205</name>
</gene>
<evidence type="ECO:0000256" key="6">
    <source>
        <dbReference type="SAM" id="MobiDB-lite"/>
    </source>
</evidence>
<dbReference type="AlphaFoldDB" id="A0A418X1J9"/>
<feature type="transmembrane region" description="Helical" evidence="7">
    <location>
        <begin position="32"/>
        <end position="65"/>
    </location>
</feature>
<evidence type="ECO:0000313" key="9">
    <source>
        <dbReference type="Proteomes" id="UP000285190"/>
    </source>
</evidence>
<dbReference type="EMBL" id="QYUN01000002">
    <property type="protein sequence ID" value="RJG06330.1"/>
    <property type="molecule type" value="Genomic_DNA"/>
</dbReference>
<evidence type="ECO:0000256" key="5">
    <source>
        <dbReference type="ARBA" id="ARBA00023136"/>
    </source>
</evidence>
<dbReference type="InterPro" id="IPR043428">
    <property type="entry name" value="LivM-like"/>
</dbReference>
<evidence type="ECO:0000256" key="3">
    <source>
        <dbReference type="ARBA" id="ARBA00022692"/>
    </source>
</evidence>
<feature type="transmembrane region" description="Helical" evidence="7">
    <location>
        <begin position="146"/>
        <end position="168"/>
    </location>
</feature>
<feature type="transmembrane region" description="Helical" evidence="7">
    <location>
        <begin position="104"/>
        <end position="125"/>
    </location>
</feature>
<dbReference type="PANTHER" id="PTHR30482:SF17">
    <property type="entry name" value="ABC TRANSPORTER ATP-BINDING PROTEIN"/>
    <property type="match status" value="1"/>
</dbReference>
<feature type="compositionally biased region" description="Low complexity" evidence="6">
    <location>
        <begin position="329"/>
        <end position="346"/>
    </location>
</feature>
<keyword evidence="9" id="KW-1185">Reference proteome</keyword>
<keyword evidence="5 7" id="KW-0472">Membrane</keyword>
<protein>
    <submittedName>
        <fullName evidence="8">Branched-chain amino acid ABC transporter permease</fullName>
    </submittedName>
</protein>
<dbReference type="CDD" id="cd06581">
    <property type="entry name" value="TM_PBP1_LivM_like"/>
    <property type="match status" value="1"/>
</dbReference>
<feature type="transmembrane region" description="Helical" evidence="7">
    <location>
        <begin position="282"/>
        <end position="305"/>
    </location>
</feature>
<organism evidence="8 9">
    <name type="scientific">Noviherbaspirillum cavernae</name>
    <dbReference type="NCBI Taxonomy" id="2320862"/>
    <lineage>
        <taxon>Bacteria</taxon>
        <taxon>Pseudomonadati</taxon>
        <taxon>Pseudomonadota</taxon>
        <taxon>Betaproteobacteria</taxon>
        <taxon>Burkholderiales</taxon>
        <taxon>Oxalobacteraceae</taxon>
        <taxon>Noviherbaspirillum</taxon>
    </lineage>
</organism>
<evidence type="ECO:0000256" key="4">
    <source>
        <dbReference type="ARBA" id="ARBA00022989"/>
    </source>
</evidence>
<evidence type="ECO:0000256" key="7">
    <source>
        <dbReference type="SAM" id="Phobius"/>
    </source>
</evidence>
<dbReference type="Pfam" id="PF02653">
    <property type="entry name" value="BPD_transp_2"/>
    <property type="match status" value="1"/>
</dbReference>
<evidence type="ECO:0000256" key="2">
    <source>
        <dbReference type="ARBA" id="ARBA00022475"/>
    </source>
</evidence>
<feature type="transmembrane region" description="Helical" evidence="7">
    <location>
        <begin position="77"/>
        <end position="98"/>
    </location>
</feature>